<dbReference type="Pfam" id="PF01613">
    <property type="entry name" value="Flavin_Reduct"/>
    <property type="match status" value="1"/>
</dbReference>
<dbReference type="RefSeq" id="WP_313885841.1">
    <property type="nucleotide sequence ID" value="NZ_BAAANY010000023.1"/>
</dbReference>
<dbReference type="SUPFAM" id="SSF50475">
    <property type="entry name" value="FMN-binding split barrel"/>
    <property type="match status" value="1"/>
</dbReference>
<dbReference type="PANTHER" id="PTHR33798:SF5">
    <property type="entry name" value="FLAVIN REDUCTASE LIKE DOMAIN-CONTAINING PROTEIN"/>
    <property type="match status" value="1"/>
</dbReference>
<dbReference type="PANTHER" id="PTHR33798">
    <property type="entry name" value="FLAVOPROTEIN OXYGENASE"/>
    <property type="match status" value="1"/>
</dbReference>
<reference evidence="6 7" key="1">
    <citation type="journal article" date="2019" name="Int. J. Syst. Evol. Microbiol.">
        <title>The Global Catalogue of Microorganisms (GCM) 10K type strain sequencing project: providing services to taxonomists for standard genome sequencing and annotation.</title>
        <authorList>
            <consortium name="The Broad Institute Genomics Platform"/>
            <consortium name="The Broad Institute Genome Sequencing Center for Infectious Disease"/>
            <person name="Wu L."/>
            <person name="Ma J."/>
        </authorList>
    </citation>
    <scope>NUCLEOTIDE SEQUENCE [LARGE SCALE GENOMIC DNA]</scope>
    <source>
        <strain evidence="6 7">JCM 14718</strain>
    </source>
</reference>
<organism evidence="6 7">
    <name type="scientific">Fodinicola feengrottensis</name>
    <dbReference type="NCBI Taxonomy" id="435914"/>
    <lineage>
        <taxon>Bacteria</taxon>
        <taxon>Bacillati</taxon>
        <taxon>Actinomycetota</taxon>
        <taxon>Actinomycetes</taxon>
        <taxon>Mycobacteriales</taxon>
        <taxon>Fodinicola</taxon>
    </lineage>
</organism>
<evidence type="ECO:0000256" key="4">
    <source>
        <dbReference type="ARBA" id="ARBA00038054"/>
    </source>
</evidence>
<comment type="caution">
    <text evidence="6">The sequence shown here is derived from an EMBL/GenBank/DDBJ whole genome shotgun (WGS) entry which is preliminary data.</text>
</comment>
<keyword evidence="7" id="KW-1185">Reference proteome</keyword>
<proteinExistence type="inferred from homology"/>
<keyword evidence="3" id="KW-0288">FMN</keyword>
<sequence length="214" mass="22905">MTDDRTEIDVSTLPPGGTYPWLTATVIPRPIAWVSSLSADGVENLAPHSFFTVASAEPPVVSFTSVGEKDTIRNVRATGEFVVNFASRSLAEKINLTSTNFPPEHSEAAVAELALTDSTAVRPRRVAESPAALECRFVGEKSFGDSTVVFGQVLHLSVATASLLADGKPDAHHLDPAARLGRDEWGTLGEIFSLRRIPYREWAGSTKDGDPSAS</sequence>
<dbReference type="InterPro" id="IPR002563">
    <property type="entry name" value="Flavin_Rdtase-like_dom"/>
</dbReference>
<evidence type="ECO:0000313" key="7">
    <source>
        <dbReference type="Proteomes" id="UP001500618"/>
    </source>
</evidence>
<gene>
    <name evidence="6" type="ORF">GCM10009765_57940</name>
</gene>
<dbReference type="InterPro" id="IPR012349">
    <property type="entry name" value="Split_barrel_FMN-bd"/>
</dbReference>
<evidence type="ECO:0000256" key="3">
    <source>
        <dbReference type="ARBA" id="ARBA00022643"/>
    </source>
</evidence>
<evidence type="ECO:0000256" key="2">
    <source>
        <dbReference type="ARBA" id="ARBA00022630"/>
    </source>
</evidence>
<evidence type="ECO:0000313" key="6">
    <source>
        <dbReference type="EMBL" id="GAA1700825.1"/>
    </source>
</evidence>
<protein>
    <submittedName>
        <fullName evidence="6">Flavin reductase family protein</fullName>
    </submittedName>
</protein>
<comment type="similarity">
    <text evidence="4">Belongs to the flavoredoxin family.</text>
</comment>
<keyword evidence="2" id="KW-0285">Flavoprotein</keyword>
<evidence type="ECO:0000259" key="5">
    <source>
        <dbReference type="SMART" id="SM00903"/>
    </source>
</evidence>
<accession>A0ABN2I9U2</accession>
<dbReference type="EMBL" id="BAAANY010000023">
    <property type="protein sequence ID" value="GAA1700825.1"/>
    <property type="molecule type" value="Genomic_DNA"/>
</dbReference>
<dbReference type="Gene3D" id="2.30.110.10">
    <property type="entry name" value="Electron Transport, Fmn-binding Protein, Chain A"/>
    <property type="match status" value="1"/>
</dbReference>
<dbReference type="Proteomes" id="UP001500618">
    <property type="component" value="Unassembled WGS sequence"/>
</dbReference>
<evidence type="ECO:0000256" key="1">
    <source>
        <dbReference type="ARBA" id="ARBA00001917"/>
    </source>
</evidence>
<dbReference type="SMART" id="SM00903">
    <property type="entry name" value="Flavin_Reduct"/>
    <property type="match status" value="1"/>
</dbReference>
<feature type="domain" description="Flavin reductase like" evidence="5">
    <location>
        <begin position="24"/>
        <end position="179"/>
    </location>
</feature>
<name>A0ABN2I9U2_9ACTN</name>
<comment type="cofactor">
    <cofactor evidence="1">
        <name>FMN</name>
        <dbReference type="ChEBI" id="CHEBI:58210"/>
    </cofactor>
</comment>